<dbReference type="SUPFAM" id="SSF48317">
    <property type="entry name" value="Acid phosphatase/Vanadium-dependent haloperoxidase"/>
    <property type="match status" value="1"/>
</dbReference>
<evidence type="ECO:0000313" key="9">
    <source>
        <dbReference type="EMBL" id="PWE27391.1"/>
    </source>
</evidence>
<comment type="similarity">
    <text evidence="2">Belongs to the DedA family.</text>
</comment>
<proteinExistence type="inferred from homology"/>
<dbReference type="InterPro" id="IPR032818">
    <property type="entry name" value="DedA-like"/>
</dbReference>
<feature type="transmembrane region" description="Helical" evidence="7">
    <location>
        <begin position="372"/>
        <end position="389"/>
    </location>
</feature>
<dbReference type="PANTHER" id="PTHR30353:SF15">
    <property type="entry name" value="INNER MEMBRANE PROTEIN YABI"/>
    <property type="match status" value="1"/>
</dbReference>
<dbReference type="SMART" id="SM00014">
    <property type="entry name" value="acidPPc"/>
    <property type="match status" value="1"/>
</dbReference>
<keyword evidence="10" id="KW-1185">Reference proteome</keyword>
<feature type="transmembrane region" description="Helical" evidence="7">
    <location>
        <begin position="62"/>
        <end position="81"/>
    </location>
</feature>
<dbReference type="RefSeq" id="WP_109534581.1">
    <property type="nucleotide sequence ID" value="NZ_QEYD01000011.1"/>
</dbReference>
<dbReference type="Pfam" id="PF14067">
    <property type="entry name" value="LssY_C"/>
    <property type="match status" value="1"/>
</dbReference>
<comment type="subcellular location">
    <subcellularLocation>
        <location evidence="1">Cell membrane</location>
        <topology evidence="1">Multi-pass membrane protein</topology>
    </subcellularLocation>
</comment>
<name>A0A2U2C6D3_9RHOB</name>
<evidence type="ECO:0000256" key="1">
    <source>
        <dbReference type="ARBA" id="ARBA00004651"/>
    </source>
</evidence>
<feature type="transmembrane region" description="Helical" evidence="7">
    <location>
        <begin position="244"/>
        <end position="264"/>
    </location>
</feature>
<dbReference type="GeneID" id="94366628"/>
<feature type="transmembrane region" description="Helical" evidence="7">
    <location>
        <begin position="459"/>
        <end position="482"/>
    </location>
</feature>
<accession>A0A2U2C6D3</accession>
<dbReference type="CDD" id="cd03392">
    <property type="entry name" value="PAP2_like_2"/>
    <property type="match status" value="1"/>
</dbReference>
<keyword evidence="4 7" id="KW-0812">Transmembrane</keyword>
<feature type="transmembrane region" description="Helical" evidence="7">
    <location>
        <begin position="330"/>
        <end position="352"/>
    </location>
</feature>
<protein>
    <recommendedName>
        <fullName evidence="8">Phosphatidic acid phosphatase type 2/haloperoxidase domain-containing protein</fullName>
    </recommendedName>
</protein>
<feature type="transmembrane region" description="Helical" evidence="7">
    <location>
        <begin position="429"/>
        <end position="447"/>
    </location>
</feature>
<dbReference type="GO" id="GO:0005886">
    <property type="term" value="C:plasma membrane"/>
    <property type="evidence" value="ECO:0007669"/>
    <property type="project" value="UniProtKB-SubCell"/>
</dbReference>
<dbReference type="InterPro" id="IPR000326">
    <property type="entry name" value="PAP2/HPO"/>
</dbReference>
<reference evidence="9 10" key="1">
    <citation type="submission" date="2018-05" db="EMBL/GenBank/DDBJ databases">
        <title>Pararhodobacter marina sp. nov., isolated from deep-sea water of the Indian Ocean.</title>
        <authorList>
            <person name="Lai Q.Sr."/>
            <person name="Liu X."/>
            <person name="Shao Z."/>
        </authorList>
    </citation>
    <scope>NUCLEOTIDE SEQUENCE [LARGE SCALE GENOMIC DNA]</scope>
    <source>
        <strain evidence="9 10">CIC4N-9</strain>
    </source>
</reference>
<feature type="transmembrane region" description="Helical" evidence="7">
    <location>
        <begin position="175"/>
        <end position="194"/>
    </location>
</feature>
<dbReference type="InterPro" id="IPR025902">
    <property type="entry name" value="LssY-like-C_dom"/>
</dbReference>
<evidence type="ECO:0000256" key="5">
    <source>
        <dbReference type="ARBA" id="ARBA00022989"/>
    </source>
</evidence>
<dbReference type="OrthoDB" id="9801622at2"/>
<dbReference type="Proteomes" id="UP000244940">
    <property type="component" value="Unassembled WGS sequence"/>
</dbReference>
<feature type="transmembrane region" description="Helical" evidence="7">
    <location>
        <begin position="298"/>
        <end position="323"/>
    </location>
</feature>
<keyword evidence="6 7" id="KW-0472">Membrane</keyword>
<evidence type="ECO:0000259" key="8">
    <source>
        <dbReference type="SMART" id="SM00014"/>
    </source>
</evidence>
<keyword evidence="5 7" id="KW-1133">Transmembrane helix</keyword>
<evidence type="ECO:0000313" key="10">
    <source>
        <dbReference type="Proteomes" id="UP000244940"/>
    </source>
</evidence>
<evidence type="ECO:0000256" key="6">
    <source>
        <dbReference type="ARBA" id="ARBA00023136"/>
    </source>
</evidence>
<dbReference type="AlphaFoldDB" id="A0A2U2C6D3"/>
<feature type="transmembrane region" description="Helical" evidence="7">
    <location>
        <begin position="396"/>
        <end position="417"/>
    </location>
</feature>
<dbReference type="InterPro" id="IPR036938">
    <property type="entry name" value="PAP2/HPO_sf"/>
</dbReference>
<dbReference type="Gene3D" id="1.20.144.10">
    <property type="entry name" value="Phosphatidic acid phosphatase type 2/haloperoxidase"/>
    <property type="match status" value="2"/>
</dbReference>
<feature type="transmembrane region" description="Helical" evidence="7">
    <location>
        <begin position="141"/>
        <end position="163"/>
    </location>
</feature>
<evidence type="ECO:0000256" key="4">
    <source>
        <dbReference type="ARBA" id="ARBA00022692"/>
    </source>
</evidence>
<evidence type="ECO:0000256" key="2">
    <source>
        <dbReference type="ARBA" id="ARBA00010792"/>
    </source>
</evidence>
<organism evidence="9 10">
    <name type="scientific">Pararhodobacter marinus</name>
    <dbReference type="NCBI Taxonomy" id="2184063"/>
    <lineage>
        <taxon>Bacteria</taxon>
        <taxon>Pseudomonadati</taxon>
        <taxon>Pseudomonadota</taxon>
        <taxon>Alphaproteobacteria</taxon>
        <taxon>Rhodobacterales</taxon>
        <taxon>Paracoccaceae</taxon>
        <taxon>Pararhodobacter</taxon>
    </lineage>
</organism>
<gene>
    <name evidence="9" type="ORF">C4N9_17185</name>
</gene>
<dbReference type="EMBL" id="QEYD01000011">
    <property type="protein sequence ID" value="PWE27391.1"/>
    <property type="molecule type" value="Genomic_DNA"/>
</dbReference>
<evidence type="ECO:0000256" key="7">
    <source>
        <dbReference type="SAM" id="Phobius"/>
    </source>
</evidence>
<dbReference type="Pfam" id="PF01569">
    <property type="entry name" value="PAP2"/>
    <property type="match status" value="1"/>
</dbReference>
<comment type="caution">
    <text evidence="9">The sequence shown here is derived from an EMBL/GenBank/DDBJ whole genome shotgun (WGS) entry which is preliminary data.</text>
</comment>
<dbReference type="InterPro" id="IPR032816">
    <property type="entry name" value="VTT_dom"/>
</dbReference>
<keyword evidence="3" id="KW-1003">Cell membrane</keyword>
<evidence type="ECO:0000256" key="3">
    <source>
        <dbReference type="ARBA" id="ARBA00022475"/>
    </source>
</evidence>
<feature type="domain" description="Phosphatidic acid phosphatase type 2/haloperoxidase" evidence="8">
    <location>
        <begin position="330"/>
        <end position="440"/>
    </location>
</feature>
<dbReference type="PANTHER" id="PTHR30353">
    <property type="entry name" value="INNER MEMBRANE PROTEIN DEDA-RELATED"/>
    <property type="match status" value="1"/>
</dbReference>
<sequence length="680" mass="72301">MFPSPDQILPTLASLGVLTYWVIGLAALLEGWFVTGVVVPGALVVDAGGILAQQGVVNVFHLGWYVALGSILGSELGYWTGRLARRGLRGRLEGSRAFLRAEQLFERRGGLAIVLGRFLGPVSGLVPMVAAMADMPHRRFLLWSVLASIPYTVFHLALGYVLGDAFTRLGPLATRVALVLAAVALLVGGLVWLARRILRFLPVVLAVLATALRAVLDMPPVRGWIVRHPRLSGLIAGRFATDRFAGLPATVLALVFGYIFAIWVRSVLDWMTAAPIVAIDTRIANLMHGLWTPGLLRVVAHVTALGDTRLVAAITAAMLLFLILRGRRGLALALAVGVGGNALTVTVLKLIFQRERPPFHYFVESTNSFPSGHAAISVAFWSTLLYVLWRLGWLRLFAVLVLAPLMAILVGGSRVFLAQHYVSDVFNGWLVGALWLVAAIVIAEWWRETRPAPVPMASPAPLIGAVVLVGATLFSTWIVVFYDKAQTMPWTGPASVAIAAPSELPGQPGFPAQTESVIGTPLEPVNIVLLAGDRQALSAALEAGGWAPAPARDLTSVLRGALTAWEQLDDPTPVLTPRFWADRPTDLTFQRGEGDQRLSLRLWSSPFALPGGQAVFAALAAFPASAGPGPDAARAAAVEALIQAGAQAQGMIDAGPALRGRSATGEGWSSDGQAAVLALP</sequence>
<feature type="transmembrane region" description="Helical" evidence="7">
    <location>
        <begin position="12"/>
        <end position="34"/>
    </location>
</feature>
<dbReference type="Pfam" id="PF09335">
    <property type="entry name" value="VTT_dom"/>
    <property type="match status" value="1"/>
</dbReference>